<evidence type="ECO:0000313" key="2">
    <source>
        <dbReference type="Proteomes" id="UP000324222"/>
    </source>
</evidence>
<dbReference type="AlphaFoldDB" id="A0A5B7DDU6"/>
<comment type="caution">
    <text evidence="1">The sequence shown here is derived from an EMBL/GenBank/DDBJ whole genome shotgun (WGS) entry which is preliminary data.</text>
</comment>
<evidence type="ECO:0000313" key="1">
    <source>
        <dbReference type="EMBL" id="MPC19409.1"/>
    </source>
</evidence>
<keyword evidence="2" id="KW-1185">Reference proteome</keyword>
<organism evidence="1 2">
    <name type="scientific">Portunus trituberculatus</name>
    <name type="common">Swimming crab</name>
    <name type="synonym">Neptunus trituberculatus</name>
    <dbReference type="NCBI Taxonomy" id="210409"/>
    <lineage>
        <taxon>Eukaryota</taxon>
        <taxon>Metazoa</taxon>
        <taxon>Ecdysozoa</taxon>
        <taxon>Arthropoda</taxon>
        <taxon>Crustacea</taxon>
        <taxon>Multicrustacea</taxon>
        <taxon>Malacostraca</taxon>
        <taxon>Eumalacostraca</taxon>
        <taxon>Eucarida</taxon>
        <taxon>Decapoda</taxon>
        <taxon>Pleocyemata</taxon>
        <taxon>Brachyura</taxon>
        <taxon>Eubrachyura</taxon>
        <taxon>Portunoidea</taxon>
        <taxon>Portunidae</taxon>
        <taxon>Portuninae</taxon>
        <taxon>Portunus</taxon>
    </lineage>
</organism>
<proteinExistence type="predicted"/>
<reference evidence="1 2" key="1">
    <citation type="submission" date="2019-05" db="EMBL/GenBank/DDBJ databases">
        <title>Another draft genome of Portunus trituberculatus and its Hox gene families provides insights of decapod evolution.</title>
        <authorList>
            <person name="Jeong J.-H."/>
            <person name="Song I."/>
            <person name="Kim S."/>
            <person name="Choi T."/>
            <person name="Kim D."/>
            <person name="Ryu S."/>
            <person name="Kim W."/>
        </authorList>
    </citation>
    <scope>NUCLEOTIDE SEQUENCE [LARGE SCALE GENOMIC DNA]</scope>
    <source>
        <tissue evidence="1">Muscle</tissue>
    </source>
</reference>
<dbReference type="EMBL" id="VSRR010000767">
    <property type="protein sequence ID" value="MPC19409.1"/>
    <property type="molecule type" value="Genomic_DNA"/>
</dbReference>
<gene>
    <name evidence="1" type="ORF">E2C01_012323</name>
</gene>
<protein>
    <submittedName>
        <fullName evidence="1">Uncharacterized protein</fullName>
    </submittedName>
</protein>
<sequence>MVDHCCHLPASAKKGLAMHRTSPLRFRNRISPDTEITPGLDLSTATPTKETHVGTKIANTVAINLLTPIDPS</sequence>
<accession>A0A5B7DDU6</accession>
<name>A0A5B7DDU6_PORTR</name>
<dbReference type="Proteomes" id="UP000324222">
    <property type="component" value="Unassembled WGS sequence"/>
</dbReference>